<feature type="transmembrane region" description="Helical" evidence="8">
    <location>
        <begin position="405"/>
        <end position="424"/>
    </location>
</feature>
<keyword evidence="5 8" id="KW-1133">Transmembrane helix</keyword>
<evidence type="ECO:0000256" key="5">
    <source>
        <dbReference type="ARBA" id="ARBA00022989"/>
    </source>
</evidence>
<feature type="transmembrane region" description="Helical" evidence="8">
    <location>
        <begin position="431"/>
        <end position="450"/>
    </location>
</feature>
<dbReference type="EMBL" id="JAYJLD010000054">
    <property type="protein sequence ID" value="MEB3103852.1"/>
    <property type="molecule type" value="Genomic_DNA"/>
</dbReference>
<keyword evidence="10" id="KW-1185">Reference proteome</keyword>
<evidence type="ECO:0000313" key="9">
    <source>
        <dbReference type="EMBL" id="MEB3103852.1"/>
    </source>
</evidence>
<evidence type="ECO:0000256" key="3">
    <source>
        <dbReference type="ARBA" id="ARBA00022448"/>
    </source>
</evidence>
<feature type="transmembrane region" description="Helical" evidence="8">
    <location>
        <begin position="6"/>
        <end position="25"/>
    </location>
</feature>
<keyword evidence="3" id="KW-0813">Transport</keyword>
<dbReference type="PANTHER" id="PTHR46154:SF4">
    <property type="entry name" value="UREA ACTIVE TRANSPORTER"/>
    <property type="match status" value="1"/>
</dbReference>
<feature type="transmembrane region" description="Helical" evidence="8">
    <location>
        <begin position="46"/>
        <end position="66"/>
    </location>
</feature>
<comment type="similarity">
    <text evidence="2 7">Belongs to the sodium:solute symporter (SSF) (TC 2.A.21) family.</text>
</comment>
<feature type="transmembrane region" description="Helical" evidence="8">
    <location>
        <begin position="241"/>
        <end position="260"/>
    </location>
</feature>
<organism evidence="9 10">
    <name type="scientific">Ferviditalea candida</name>
    <dbReference type="NCBI Taxonomy" id="3108399"/>
    <lineage>
        <taxon>Bacteria</taxon>
        <taxon>Bacillati</taxon>
        <taxon>Bacillota</taxon>
        <taxon>Bacilli</taxon>
        <taxon>Bacillales</taxon>
        <taxon>Paenibacillaceae</taxon>
        <taxon>Ferviditalea</taxon>
    </lineage>
</organism>
<comment type="subcellular location">
    <subcellularLocation>
        <location evidence="1">Membrane</location>
        <topology evidence="1">Multi-pass membrane protein</topology>
    </subcellularLocation>
</comment>
<comment type="caution">
    <text evidence="9">The sequence shown here is derived from an EMBL/GenBank/DDBJ whole genome shotgun (WGS) entry which is preliminary data.</text>
</comment>
<dbReference type="Proteomes" id="UP001310386">
    <property type="component" value="Unassembled WGS sequence"/>
</dbReference>
<reference evidence="9" key="1">
    <citation type="submission" date="2023-12" db="EMBL/GenBank/DDBJ databases">
        <title>Fervidustalea candida gen. nov., sp. nov., a novel member of the family Paenibacillaceae isolated from a geothermal area.</title>
        <authorList>
            <person name="Li W.-J."/>
            <person name="Jiao J.-Y."/>
            <person name="Chen Y."/>
        </authorList>
    </citation>
    <scope>NUCLEOTIDE SEQUENCE</scope>
    <source>
        <strain evidence="9">SYSU GA230002</strain>
    </source>
</reference>
<feature type="transmembrane region" description="Helical" evidence="8">
    <location>
        <begin position="456"/>
        <end position="479"/>
    </location>
</feature>
<dbReference type="Pfam" id="PF00474">
    <property type="entry name" value="SSF"/>
    <property type="match status" value="1"/>
</dbReference>
<dbReference type="InterPro" id="IPR031155">
    <property type="entry name" value="DUR"/>
</dbReference>
<name>A0ABU5ZNQ4_9BACL</name>
<dbReference type="PANTHER" id="PTHR46154">
    <property type="match status" value="1"/>
</dbReference>
<evidence type="ECO:0000256" key="6">
    <source>
        <dbReference type="ARBA" id="ARBA00023136"/>
    </source>
</evidence>
<feature type="transmembrane region" description="Helical" evidence="8">
    <location>
        <begin position="315"/>
        <end position="338"/>
    </location>
</feature>
<gene>
    <name evidence="9" type="ORF">VF724_19740</name>
</gene>
<dbReference type="RefSeq" id="WP_371755986.1">
    <property type="nucleotide sequence ID" value="NZ_JAYJLD010000054.1"/>
</dbReference>
<accession>A0ABU5ZNQ4</accession>
<feature type="transmembrane region" description="Helical" evidence="8">
    <location>
        <begin position="380"/>
        <end position="399"/>
    </location>
</feature>
<feature type="transmembrane region" description="Helical" evidence="8">
    <location>
        <begin position="117"/>
        <end position="138"/>
    </location>
</feature>
<evidence type="ECO:0000256" key="4">
    <source>
        <dbReference type="ARBA" id="ARBA00022692"/>
    </source>
</evidence>
<evidence type="ECO:0000313" key="10">
    <source>
        <dbReference type="Proteomes" id="UP001310386"/>
    </source>
</evidence>
<evidence type="ECO:0000256" key="8">
    <source>
        <dbReference type="SAM" id="Phobius"/>
    </source>
</evidence>
<dbReference type="InterPro" id="IPR001734">
    <property type="entry name" value="Na/solute_symporter"/>
</dbReference>
<feature type="transmembrane region" description="Helical" evidence="8">
    <location>
        <begin position="78"/>
        <end position="97"/>
    </location>
</feature>
<dbReference type="InterPro" id="IPR038377">
    <property type="entry name" value="Na/Glc_symporter_sf"/>
</dbReference>
<evidence type="ECO:0000256" key="2">
    <source>
        <dbReference type="ARBA" id="ARBA00006434"/>
    </source>
</evidence>
<dbReference type="Gene3D" id="1.20.1730.10">
    <property type="entry name" value="Sodium/glucose cotransporter"/>
    <property type="match status" value="1"/>
</dbReference>
<feature type="transmembrane region" description="Helical" evidence="8">
    <location>
        <begin position="272"/>
        <end position="295"/>
    </location>
</feature>
<feature type="transmembrane region" description="Helical" evidence="8">
    <location>
        <begin position="158"/>
        <end position="176"/>
    </location>
</feature>
<proteinExistence type="inferred from homology"/>
<feature type="transmembrane region" description="Helical" evidence="8">
    <location>
        <begin position="183"/>
        <end position="202"/>
    </location>
</feature>
<evidence type="ECO:0000256" key="1">
    <source>
        <dbReference type="ARBA" id="ARBA00004141"/>
    </source>
</evidence>
<evidence type="ECO:0000256" key="7">
    <source>
        <dbReference type="RuleBase" id="RU362091"/>
    </source>
</evidence>
<keyword evidence="6 8" id="KW-0472">Membrane</keyword>
<dbReference type="PROSITE" id="PS50283">
    <property type="entry name" value="NA_SOLUT_SYMP_3"/>
    <property type="match status" value="1"/>
</dbReference>
<sequence length="499" mass="54606">MTGAFMGYFIFALFAVILLLISRYINRRFSLNSVDEMLTAGRKVPFGLVSASVFVAWVWTLTIMGASEAGVWYGVSGGFNYGWGAIVPFIIFIPVALRLRKIMPRTTTFIEFIRERFGTKLANVFFVFGIALVLYVTVEQAVGIAYAFQFTFGMNYKLIAVLSAVLFAVYIAMAGLRGSIYNSVFQFFVIIFIVFLIVPLIVKEVGLSTMFNGLLDASLNKDNPNYNPEALDFFSTAGLRYGFTAVVVAMGQVILSQGYYSTAAAASSTRSLFWAYLIGTILAWLPLPIIFGNVVGGSVYALKVTSDQLSLASGAAPYIFQHFLGAFGGIAFVILIFMAGLTTGGNGLAGVQAMFTVDFYQRYINKTATEKQQTKFGQKITVVMGIVIGISAAFLEGVSLLKIDIFSGILFAAPTAAFVVGLWSSRLNREVALLSVVAGVLSGLLAYFLINDEDLNWFIGNILALIIPLVIILVSLPFAKTRYNFETLKDYQPQHKVML</sequence>
<keyword evidence="4 8" id="KW-0812">Transmembrane</keyword>
<protein>
    <submittedName>
        <fullName evidence="9">Na(+)/glucose symporter</fullName>
    </submittedName>
</protein>